<dbReference type="InterPro" id="IPR047137">
    <property type="entry name" value="ORF3"/>
</dbReference>
<dbReference type="Proteomes" id="UP000284006">
    <property type="component" value="Unassembled WGS sequence"/>
</dbReference>
<dbReference type="InterPro" id="IPR019587">
    <property type="entry name" value="Polyketide_cyclase/dehydratase"/>
</dbReference>
<dbReference type="InterPro" id="IPR023393">
    <property type="entry name" value="START-like_dom_sf"/>
</dbReference>
<dbReference type="PANTHER" id="PTHR33824:SF7">
    <property type="entry name" value="POLYKETIDE CYCLASE_DEHYDRASE AND LIPID TRANSPORT SUPERFAMILY PROTEIN"/>
    <property type="match status" value="1"/>
</dbReference>
<protein>
    <submittedName>
        <fullName evidence="1">Uncharacterized protein</fullName>
    </submittedName>
</protein>
<organism evidence="1 2">
    <name type="scientific">Massilia cavernae</name>
    <dbReference type="NCBI Taxonomy" id="2320864"/>
    <lineage>
        <taxon>Bacteria</taxon>
        <taxon>Pseudomonadati</taxon>
        <taxon>Pseudomonadota</taxon>
        <taxon>Betaproteobacteria</taxon>
        <taxon>Burkholderiales</taxon>
        <taxon>Oxalobacteraceae</taxon>
        <taxon>Telluria group</taxon>
        <taxon>Massilia</taxon>
    </lineage>
</organism>
<dbReference type="PANTHER" id="PTHR33824">
    <property type="entry name" value="POLYKETIDE CYCLASE/DEHYDRASE AND LIPID TRANSPORT SUPERFAMILY PROTEIN"/>
    <property type="match status" value="1"/>
</dbReference>
<dbReference type="AlphaFoldDB" id="A0A418Y827"/>
<dbReference type="SUPFAM" id="SSF55961">
    <property type="entry name" value="Bet v1-like"/>
    <property type="match status" value="1"/>
</dbReference>
<reference evidence="1 2" key="1">
    <citation type="submission" date="2018-09" db="EMBL/GenBank/DDBJ databases">
        <authorList>
            <person name="Zhu H."/>
        </authorList>
    </citation>
    <scope>NUCLEOTIDE SEQUENCE [LARGE SCALE GENOMIC DNA]</scope>
    <source>
        <strain evidence="1 2">K1S02-61</strain>
    </source>
</reference>
<name>A0A418Y827_9BURK</name>
<proteinExistence type="predicted"/>
<evidence type="ECO:0000313" key="1">
    <source>
        <dbReference type="EMBL" id="RJG27445.1"/>
    </source>
</evidence>
<keyword evidence="2" id="KW-1185">Reference proteome</keyword>
<dbReference type="OrthoDB" id="9797595at2"/>
<dbReference type="CDD" id="cd07817">
    <property type="entry name" value="SRPBCC_8"/>
    <property type="match status" value="1"/>
</dbReference>
<comment type="caution">
    <text evidence="1">The sequence shown here is derived from an EMBL/GenBank/DDBJ whole genome shotgun (WGS) entry which is preliminary data.</text>
</comment>
<dbReference type="EMBL" id="QYUP01000010">
    <property type="protein sequence ID" value="RJG27445.1"/>
    <property type="molecule type" value="Genomic_DNA"/>
</dbReference>
<dbReference type="Gene3D" id="3.30.530.20">
    <property type="match status" value="1"/>
</dbReference>
<accession>A0A418Y827</accession>
<gene>
    <name evidence="1" type="ORF">D3872_00900</name>
</gene>
<evidence type="ECO:0000313" key="2">
    <source>
        <dbReference type="Proteomes" id="UP000284006"/>
    </source>
</evidence>
<sequence length="358" mass="38895">MENLHKEYGMRVLTDKNIEWSKWLTGAAAGALLMYIFDPERGAPRRAYTAEKMRELTKESGDALERVVRKIGEGPSYGSTVREYGSDLADQAADTGGKLASQATDALHTAEASLRSTMHRATEAASDAMSPLLEATRGSWTPAARSAAVVGGGVFGLYALARRSPLAIVAGLAGLALLARGASNRPLRSLVGSRQGRVVEVSSSIRIDASPEQVYELWSHYENFPRFMSNVSEVRDLGDRRSHWVVKGPGGVEYKFNSVLTEQSRPHRLAWRSEPGEGIEQSGSVDFQPSRGGTRVTVHMSYVPPEAAAGYSLASAPGSDWEHQLDEDLARMKAYVERGTLPSAGARQEEPAHGRFLH</sequence>
<dbReference type="Pfam" id="PF10604">
    <property type="entry name" value="Polyketide_cyc2"/>
    <property type="match status" value="1"/>
</dbReference>